<dbReference type="KEGG" id="abam:B1s21122_03310"/>
<proteinExistence type="predicted"/>
<dbReference type="Pfam" id="PF25583">
    <property type="entry name" value="WCX"/>
    <property type="match status" value="1"/>
</dbReference>
<accession>A0A249JXY1</accession>
<dbReference type="InterPro" id="IPR057727">
    <property type="entry name" value="WCX_dom"/>
</dbReference>
<dbReference type="PANTHER" id="PTHR34580:SF3">
    <property type="entry name" value="PROTEIN PAFB"/>
    <property type="match status" value="1"/>
</dbReference>
<dbReference type="Pfam" id="PF13280">
    <property type="entry name" value="WYL"/>
    <property type="match status" value="1"/>
</dbReference>
<dbReference type="GO" id="GO:0000502">
    <property type="term" value="C:proteasome complex"/>
    <property type="evidence" value="ECO:0007669"/>
    <property type="project" value="UniProtKB-KW"/>
</dbReference>
<organism evidence="3 4">
    <name type="scientific">Candidatus Nanopelagicus limnae</name>
    <dbReference type="NCBI Taxonomy" id="1884634"/>
    <lineage>
        <taxon>Bacteria</taxon>
        <taxon>Bacillati</taxon>
        <taxon>Actinomycetota</taxon>
        <taxon>Actinomycetes</taxon>
        <taxon>Candidatus Nanopelagicales</taxon>
        <taxon>Candidatus Nanopelagicaceae</taxon>
        <taxon>Candidatus Nanopelagicus</taxon>
    </lineage>
</organism>
<name>A0A249JXY1_9ACTN</name>
<keyword evidence="4" id="KW-1185">Reference proteome</keyword>
<dbReference type="OrthoDB" id="3268930at2"/>
<sequence length="307" mass="35249">MSDQKTERLINLTLALLSSKRYLTKSEIFNNVAGYSGSPETMERMFERDKDELRNLGIRIEVRALDPLFEDDQGYLIDSDTFQINPNDFSQEEIFLLTMAANLWHGSALQKDSKAALLKIQSLDGLVATNTVASPVIEDNEDSKKLLLIFDAVQRFITLEFEYKGTIRQVEPYGIYTRRGFWYLAAQENDIVKSFKVVRIGQQIRATSKAQAFDKPSEFKLSAFLEDINSPTTSKAEVRIRKNQALALRKRHKVEEVDSEWDKLFIDYIFEEDLIESLLWYGSNLVVISPTSIRNQIVNRAKGLMNV</sequence>
<gene>
    <name evidence="3" type="ORF">B1s21122_03310</name>
</gene>
<feature type="domain" description="WYL" evidence="1">
    <location>
        <begin position="146"/>
        <end position="201"/>
    </location>
</feature>
<reference evidence="4" key="1">
    <citation type="submission" date="2016-10" db="EMBL/GenBank/DDBJ databases">
        <title>High microdiversification within the ubiquitous acI lineage of Actinobacteria.</title>
        <authorList>
            <person name="Neuenschwander S.M."/>
            <person name="Salcher M."/>
            <person name="Ghai R."/>
            <person name="Pernthaler J."/>
        </authorList>
    </citation>
    <scope>NUCLEOTIDE SEQUENCE [LARGE SCALE GENOMIC DNA]</scope>
</reference>
<dbReference type="RefSeq" id="WP_095680677.1">
    <property type="nucleotide sequence ID" value="NZ_CP016768.2"/>
</dbReference>
<dbReference type="InterPro" id="IPR026881">
    <property type="entry name" value="WYL_dom"/>
</dbReference>
<dbReference type="EMBL" id="CP016768">
    <property type="protein sequence ID" value="ASY09372.1"/>
    <property type="molecule type" value="Genomic_DNA"/>
</dbReference>
<dbReference type="InterPro" id="IPR051534">
    <property type="entry name" value="CBASS_pafABC_assoc_protein"/>
</dbReference>
<evidence type="ECO:0000259" key="1">
    <source>
        <dbReference type="Pfam" id="PF13280"/>
    </source>
</evidence>
<protein>
    <submittedName>
        <fullName evidence="3">Proteasome accessory factor B</fullName>
    </submittedName>
</protein>
<feature type="domain" description="WCX" evidence="2">
    <location>
        <begin position="235"/>
        <end position="304"/>
    </location>
</feature>
<evidence type="ECO:0000313" key="4">
    <source>
        <dbReference type="Proteomes" id="UP000217153"/>
    </source>
</evidence>
<dbReference type="AlphaFoldDB" id="A0A249JXY1"/>
<evidence type="ECO:0000259" key="2">
    <source>
        <dbReference type="Pfam" id="PF25583"/>
    </source>
</evidence>
<keyword evidence="3" id="KW-0647">Proteasome</keyword>
<dbReference type="Proteomes" id="UP000217153">
    <property type="component" value="Chromosome"/>
</dbReference>
<evidence type="ECO:0000313" key="3">
    <source>
        <dbReference type="EMBL" id="ASY09372.1"/>
    </source>
</evidence>
<dbReference type="PROSITE" id="PS52050">
    <property type="entry name" value="WYL"/>
    <property type="match status" value="1"/>
</dbReference>
<dbReference type="PANTHER" id="PTHR34580">
    <property type="match status" value="1"/>
</dbReference>